<comment type="subcellular location">
    <subcellularLocation>
        <location evidence="1 8">Cytoplasm</location>
    </subcellularLocation>
</comment>
<dbReference type="eggNOG" id="COG0037">
    <property type="taxonomic scope" value="Bacteria"/>
</dbReference>
<dbReference type="InterPro" id="IPR015262">
    <property type="entry name" value="tRNA_Ile_lys_synt_subst-bd"/>
</dbReference>
<dbReference type="Gene3D" id="3.30.465.60">
    <property type="match status" value="1"/>
</dbReference>
<keyword evidence="4 8" id="KW-0819">tRNA processing</keyword>
<keyword evidence="6 8" id="KW-0067">ATP-binding</keyword>
<proteinExistence type="inferred from homology"/>
<keyword evidence="2 8" id="KW-0963">Cytoplasm</keyword>
<dbReference type="PANTHER" id="PTHR43033:SF1">
    <property type="entry name" value="TRNA(ILE)-LYSIDINE SYNTHASE-RELATED"/>
    <property type="match status" value="1"/>
</dbReference>
<accession>A0A9E7D006</accession>
<dbReference type="InterPro" id="IPR011063">
    <property type="entry name" value="TilS/TtcA_N"/>
</dbReference>
<keyword evidence="10" id="KW-1185">Reference proteome</keyword>
<dbReference type="EC" id="6.3.4.19" evidence="8"/>
<evidence type="ECO:0000256" key="3">
    <source>
        <dbReference type="ARBA" id="ARBA00022598"/>
    </source>
</evidence>
<dbReference type="Pfam" id="PF11734">
    <property type="entry name" value="TilS_C"/>
    <property type="match status" value="1"/>
</dbReference>
<dbReference type="InterPro" id="IPR012796">
    <property type="entry name" value="Lysidine-tRNA-synth_C"/>
</dbReference>
<dbReference type="GO" id="GO:0005524">
    <property type="term" value="F:ATP binding"/>
    <property type="evidence" value="ECO:0007669"/>
    <property type="project" value="UniProtKB-UniRule"/>
</dbReference>
<evidence type="ECO:0000256" key="1">
    <source>
        <dbReference type="ARBA" id="ARBA00004496"/>
    </source>
</evidence>
<dbReference type="GO" id="GO:0032267">
    <property type="term" value="F:tRNA(Ile)-lysidine synthase activity"/>
    <property type="evidence" value="ECO:0007669"/>
    <property type="project" value="UniProtKB-EC"/>
</dbReference>
<dbReference type="SUPFAM" id="SSF82829">
    <property type="entry name" value="MesJ substrate recognition domain-like"/>
    <property type="match status" value="1"/>
</dbReference>
<dbReference type="PANTHER" id="PTHR43033">
    <property type="entry name" value="TRNA(ILE)-LYSIDINE SYNTHASE-RELATED"/>
    <property type="match status" value="1"/>
</dbReference>
<protein>
    <recommendedName>
        <fullName evidence="8">tRNA(Ile)-lysidine synthase</fullName>
        <ecNumber evidence="8">6.3.4.19</ecNumber>
    </recommendedName>
    <alternativeName>
        <fullName evidence="8">tRNA(Ile)-2-lysyl-cytidine synthase</fullName>
    </alternativeName>
    <alternativeName>
        <fullName evidence="8">tRNA(Ile)-lysidine synthetase</fullName>
    </alternativeName>
</protein>
<dbReference type="Proteomes" id="UP000829401">
    <property type="component" value="Chromosome"/>
</dbReference>
<dbReference type="SMART" id="SM00977">
    <property type="entry name" value="TilS_C"/>
    <property type="match status" value="1"/>
</dbReference>
<dbReference type="Pfam" id="PF09179">
    <property type="entry name" value="TilS"/>
    <property type="match status" value="1"/>
</dbReference>
<dbReference type="OrthoDB" id="9807403at2"/>
<name>T0CAN0_ALIAG</name>
<reference evidence="10" key="1">
    <citation type="journal article" date="2022" name="G3 (Bethesda)">
        <title>Unveiling the complete genome sequence of Alicyclobacillus acidoterrestris DSM 3922T, a taint-producing strain.</title>
        <authorList>
            <person name="Leonardo I.C."/>
            <person name="Barreto Crespo M.T."/>
            <person name="Gaspar F.B."/>
        </authorList>
    </citation>
    <scope>NUCLEOTIDE SEQUENCE [LARGE SCALE GENOMIC DNA]</scope>
    <source>
        <strain evidence="10">DSM 3922</strain>
    </source>
</reference>
<comment type="domain">
    <text evidence="8">The N-terminal region contains the highly conserved SGGXDS motif, predicted to be a P-loop motif involved in ATP binding.</text>
</comment>
<evidence type="ECO:0000256" key="5">
    <source>
        <dbReference type="ARBA" id="ARBA00022741"/>
    </source>
</evidence>
<evidence type="ECO:0000313" key="9">
    <source>
        <dbReference type="EMBL" id="UNO49252.1"/>
    </source>
</evidence>
<dbReference type="GO" id="GO:0006400">
    <property type="term" value="P:tRNA modification"/>
    <property type="evidence" value="ECO:0007669"/>
    <property type="project" value="UniProtKB-UniRule"/>
</dbReference>
<sequence>MQVREIVRRFLQQHVDAQNTLILGVSGGLDSMAMLHVMQALSGERPPLFRSLLVVHVHHGLRELADRDADFVRSYCQTQGIACKEVRVTVDAQSKEGIEAAARTARYAALTEVARAYPHPVIALAHHQGDQVETVLLRWLRGAGLHGLSGMRAVSQRAGVLLIRPLLVMSKEALAAYAHQHGVPHVEDETNADDRFTRNFLRRHVVPQLARLQPEIGAVTARLTETLQDDDDYLRAEAQKLRESVVDEPTAGLFRIRRKALIAAHVSLQRRLIQILLNCFALTGWSSRHIEAVRHLAETDGGESSVQLPHGVEAWRSYENLYIGHAKPRTGQDEASMVVWNPAQMHRLTVDGSTVRWRFFAVRMRRRDVLRHHFTGLWRIYVPVGVQLEIRLGVSTAVRVRPLGLNGSKKLQDIYTDKKIPRTFRSQWPIVAVAGQVVWLPGLVRTEVETVEGTDDGDVFVIVAHMNRAAREEIGTFLRETRRMISE</sequence>
<dbReference type="InterPro" id="IPR012094">
    <property type="entry name" value="tRNA_Ile_lys_synt"/>
</dbReference>
<dbReference type="CDD" id="cd01992">
    <property type="entry name" value="TilS_N"/>
    <property type="match status" value="1"/>
</dbReference>
<organism evidence="9 10">
    <name type="scientific">Alicyclobacillus acidoterrestris (strain ATCC 49025 / DSM 3922 / CIP 106132 / NCIMB 13137 / GD3B)</name>
    <dbReference type="NCBI Taxonomy" id="1356854"/>
    <lineage>
        <taxon>Bacteria</taxon>
        <taxon>Bacillati</taxon>
        <taxon>Bacillota</taxon>
        <taxon>Bacilli</taxon>
        <taxon>Bacillales</taxon>
        <taxon>Alicyclobacillaceae</taxon>
        <taxon>Alicyclobacillus</taxon>
    </lineage>
</organism>
<evidence type="ECO:0000256" key="7">
    <source>
        <dbReference type="ARBA" id="ARBA00048539"/>
    </source>
</evidence>
<comment type="similarity">
    <text evidence="8">Belongs to the tRNA(Ile)-lysidine synthase family.</text>
</comment>
<dbReference type="KEGG" id="aaco:K1I37_01445"/>
<evidence type="ECO:0000313" key="10">
    <source>
        <dbReference type="Proteomes" id="UP000829401"/>
    </source>
</evidence>
<dbReference type="NCBIfam" id="TIGR02432">
    <property type="entry name" value="lysidine_TilS_N"/>
    <property type="match status" value="1"/>
</dbReference>
<dbReference type="InterPro" id="IPR014729">
    <property type="entry name" value="Rossmann-like_a/b/a_fold"/>
</dbReference>
<evidence type="ECO:0000256" key="6">
    <source>
        <dbReference type="ARBA" id="ARBA00022840"/>
    </source>
</evidence>
<dbReference type="Gene3D" id="3.40.50.620">
    <property type="entry name" value="HUPs"/>
    <property type="match status" value="1"/>
</dbReference>
<accession>T0CAN0</accession>
<evidence type="ECO:0000256" key="4">
    <source>
        <dbReference type="ARBA" id="ARBA00022694"/>
    </source>
</evidence>
<feature type="binding site" evidence="8">
    <location>
        <begin position="26"/>
        <end position="31"/>
    </location>
    <ligand>
        <name>ATP</name>
        <dbReference type="ChEBI" id="CHEBI:30616"/>
    </ligand>
</feature>
<dbReference type="SUPFAM" id="SSF56037">
    <property type="entry name" value="PheT/TilS domain"/>
    <property type="match status" value="1"/>
</dbReference>
<dbReference type="EMBL" id="CP080467">
    <property type="protein sequence ID" value="UNO49252.1"/>
    <property type="molecule type" value="Genomic_DNA"/>
</dbReference>
<keyword evidence="3 8" id="KW-0436">Ligase</keyword>
<dbReference type="SUPFAM" id="SSF52402">
    <property type="entry name" value="Adenine nucleotide alpha hydrolases-like"/>
    <property type="match status" value="1"/>
</dbReference>
<dbReference type="STRING" id="1356854.N007_00055"/>
<comment type="function">
    <text evidence="8">Ligates lysine onto the cytidine present at position 34 of the AUA codon-specific tRNA(Ile) that contains the anticodon CAU, in an ATP-dependent manner. Cytidine is converted to lysidine, thus changing the amino acid specificity of the tRNA from methionine to isoleucine.</text>
</comment>
<gene>
    <name evidence="8 9" type="primary">tilS</name>
    <name evidence="9" type="ORF">K1I37_01445</name>
</gene>
<evidence type="ECO:0000256" key="8">
    <source>
        <dbReference type="HAMAP-Rule" id="MF_01161"/>
    </source>
</evidence>
<evidence type="ECO:0000256" key="2">
    <source>
        <dbReference type="ARBA" id="ARBA00022490"/>
    </source>
</evidence>
<dbReference type="HAMAP" id="MF_01161">
    <property type="entry name" value="tRNA_Ile_lys_synt"/>
    <property type="match status" value="1"/>
</dbReference>
<dbReference type="InterPro" id="IPR012795">
    <property type="entry name" value="tRNA_Ile_lys_synt_N"/>
</dbReference>
<dbReference type="RefSeq" id="WP_021294626.1">
    <property type="nucleotide sequence ID" value="NZ_AURB01000001.1"/>
</dbReference>
<dbReference type="GO" id="GO:0005737">
    <property type="term" value="C:cytoplasm"/>
    <property type="evidence" value="ECO:0007669"/>
    <property type="project" value="UniProtKB-SubCell"/>
</dbReference>
<comment type="catalytic activity">
    <reaction evidence="7 8">
        <text>cytidine(34) in tRNA(Ile2) + L-lysine + ATP = lysidine(34) in tRNA(Ile2) + AMP + diphosphate + H(+)</text>
        <dbReference type="Rhea" id="RHEA:43744"/>
        <dbReference type="Rhea" id="RHEA-COMP:10625"/>
        <dbReference type="Rhea" id="RHEA-COMP:10670"/>
        <dbReference type="ChEBI" id="CHEBI:15378"/>
        <dbReference type="ChEBI" id="CHEBI:30616"/>
        <dbReference type="ChEBI" id="CHEBI:32551"/>
        <dbReference type="ChEBI" id="CHEBI:33019"/>
        <dbReference type="ChEBI" id="CHEBI:82748"/>
        <dbReference type="ChEBI" id="CHEBI:83665"/>
        <dbReference type="ChEBI" id="CHEBI:456215"/>
        <dbReference type="EC" id="6.3.4.19"/>
    </reaction>
</comment>
<dbReference type="NCBIfam" id="TIGR02433">
    <property type="entry name" value="lysidine_TilS_C"/>
    <property type="match status" value="1"/>
</dbReference>
<dbReference type="AlphaFoldDB" id="T0CAN0"/>
<keyword evidence="5 8" id="KW-0547">Nucleotide-binding</keyword>
<dbReference type="Pfam" id="PF01171">
    <property type="entry name" value="ATP_bind_3"/>
    <property type="match status" value="1"/>
</dbReference>